<protein>
    <submittedName>
        <fullName evidence="1">Uncharacterized protein</fullName>
    </submittedName>
</protein>
<organism evidence="1 2">
    <name type="scientific">Eubacterium callanderi</name>
    <dbReference type="NCBI Taxonomy" id="53442"/>
    <lineage>
        <taxon>Bacteria</taxon>
        <taxon>Bacillati</taxon>
        <taxon>Bacillota</taxon>
        <taxon>Clostridia</taxon>
        <taxon>Eubacteriales</taxon>
        <taxon>Eubacteriaceae</taxon>
        <taxon>Eubacterium</taxon>
    </lineage>
</organism>
<dbReference type="EMBL" id="CP002273">
    <property type="protein sequence ID" value="ADO38132.1"/>
    <property type="molecule type" value="Genomic_DNA"/>
</dbReference>
<dbReference type="KEGG" id="elm:ELI_3163"/>
<proteinExistence type="predicted"/>
<sequence>MTFQAKGIILQLQDACVNVFRKNKKHTVEIILALIRILCMKILDNIGTIKIFTMKGREKWLKKLNPEFLSLS</sequence>
<gene>
    <name evidence="1" type="ordered locus">ELI_3163</name>
</gene>
<reference evidence="1 2" key="2">
    <citation type="journal article" date="2011" name="J. Bacteriol.">
        <title>Complete genome sequence of a carbon monoxide-utilizing acetogen, Eubacterium limosum KIST612.</title>
        <authorList>
            <person name="Roh H."/>
            <person name="Ko H.J."/>
            <person name="Kim D."/>
            <person name="Choi D.G."/>
            <person name="Park S."/>
            <person name="Kim S."/>
            <person name="Chang I.S."/>
            <person name="Choi I.G."/>
        </authorList>
    </citation>
    <scope>NUCLEOTIDE SEQUENCE [LARGE SCALE GENOMIC DNA]</scope>
    <source>
        <strain evidence="1 2">KIST612</strain>
    </source>
</reference>
<dbReference type="Proteomes" id="UP000006873">
    <property type="component" value="Chromosome"/>
</dbReference>
<keyword evidence="2" id="KW-1185">Reference proteome</keyword>
<accession>E3GEL6</accession>
<reference key="1">
    <citation type="submission" date="2010-09" db="EMBL/GenBank/DDBJ databases">
        <authorList>
            <person name="Roh H."/>
            <person name="Ko H.-J."/>
            <person name="Kim D."/>
            <person name="Choi D.G."/>
            <person name="Park S."/>
            <person name="Kim S."/>
            <person name="Kim K.H."/>
            <person name="Chang I.S."/>
            <person name="Choi I.-G."/>
        </authorList>
    </citation>
    <scope>NUCLEOTIDE SEQUENCE</scope>
    <source>
        <strain>KIST612</strain>
    </source>
</reference>
<evidence type="ECO:0000313" key="2">
    <source>
        <dbReference type="Proteomes" id="UP000006873"/>
    </source>
</evidence>
<evidence type="ECO:0000313" key="1">
    <source>
        <dbReference type="EMBL" id="ADO38132.1"/>
    </source>
</evidence>
<dbReference type="AlphaFoldDB" id="E3GEL6"/>
<dbReference type="HOGENOM" id="CLU_2716403_0_0_9"/>
<name>E3GEL6_9FIRM</name>